<evidence type="ECO:0000256" key="4">
    <source>
        <dbReference type="ARBA" id="ARBA00022741"/>
    </source>
</evidence>
<keyword evidence="7" id="KW-0472">Membrane</keyword>
<keyword evidence="3 7" id="KW-0690">Ribosome biogenesis</keyword>
<feature type="binding site" evidence="7">
    <location>
        <begin position="62"/>
        <end position="66"/>
    </location>
    <ligand>
        <name>GTP</name>
        <dbReference type="ChEBI" id="CHEBI:37565"/>
    </ligand>
</feature>
<dbReference type="RefSeq" id="WP_157993324.1">
    <property type="nucleotide sequence ID" value="NZ_LR217703.1"/>
</dbReference>
<dbReference type="Proteomes" id="UP000294412">
    <property type="component" value="Chromosome"/>
</dbReference>
<dbReference type="GO" id="GO:0005886">
    <property type="term" value="C:plasma membrane"/>
    <property type="evidence" value="ECO:0007669"/>
    <property type="project" value="UniProtKB-SubCell"/>
</dbReference>
<dbReference type="GO" id="GO:0000028">
    <property type="term" value="P:ribosomal small subunit assembly"/>
    <property type="evidence" value="ECO:0007669"/>
    <property type="project" value="TreeGrafter"/>
</dbReference>
<dbReference type="InterPro" id="IPR009019">
    <property type="entry name" value="KH_sf_prok-type"/>
</dbReference>
<dbReference type="InterPro" id="IPR004044">
    <property type="entry name" value="KH_dom_type_2"/>
</dbReference>
<dbReference type="GO" id="GO:0003924">
    <property type="term" value="F:GTPase activity"/>
    <property type="evidence" value="ECO:0007669"/>
    <property type="project" value="UniProtKB-UniRule"/>
</dbReference>
<comment type="subcellular location">
    <subcellularLocation>
        <location evidence="7">Cytoplasm</location>
    </subcellularLocation>
    <subcellularLocation>
        <location evidence="7">Cell membrane</location>
        <topology evidence="7">Peripheral membrane protein</topology>
    </subcellularLocation>
</comment>
<dbReference type="PANTHER" id="PTHR42698">
    <property type="entry name" value="GTPASE ERA"/>
    <property type="match status" value="1"/>
</dbReference>
<keyword evidence="6 7" id="KW-0342">GTP-binding</keyword>
<evidence type="ECO:0000256" key="7">
    <source>
        <dbReference type="HAMAP-Rule" id="MF_00367"/>
    </source>
</evidence>
<evidence type="ECO:0000256" key="1">
    <source>
        <dbReference type="ARBA" id="ARBA00007921"/>
    </source>
</evidence>
<dbReference type="PANTHER" id="PTHR42698:SF1">
    <property type="entry name" value="GTPASE ERA, MITOCHONDRIAL"/>
    <property type="match status" value="1"/>
</dbReference>
<name>A0A451D1N5_9GAMM</name>
<evidence type="ECO:0000259" key="9">
    <source>
        <dbReference type="PROSITE" id="PS51713"/>
    </source>
</evidence>
<feature type="region of interest" description="G1" evidence="8">
    <location>
        <begin position="15"/>
        <end position="22"/>
    </location>
</feature>
<dbReference type="PROSITE" id="PS51713">
    <property type="entry name" value="G_ERA"/>
    <property type="match status" value="1"/>
</dbReference>
<evidence type="ECO:0000256" key="6">
    <source>
        <dbReference type="ARBA" id="ARBA00023134"/>
    </source>
</evidence>
<comment type="similarity">
    <text evidence="1 7 8">Belongs to the TRAFAC class TrmE-Era-EngA-EngB-Septin-like GTPase superfamily. Era GTPase family.</text>
</comment>
<evidence type="ECO:0000313" key="11">
    <source>
        <dbReference type="Proteomes" id="UP000294412"/>
    </source>
</evidence>
<keyword evidence="5 7" id="KW-0694">RNA-binding</keyword>
<evidence type="ECO:0000256" key="8">
    <source>
        <dbReference type="PROSITE-ProRule" id="PRU01050"/>
    </source>
</evidence>
<keyword evidence="7" id="KW-0963">Cytoplasm</keyword>
<feature type="binding site" evidence="7">
    <location>
        <begin position="15"/>
        <end position="22"/>
    </location>
    <ligand>
        <name>GTP</name>
        <dbReference type="ChEBI" id="CHEBI:37565"/>
    </ligand>
</feature>
<dbReference type="GO" id="GO:0005525">
    <property type="term" value="F:GTP binding"/>
    <property type="evidence" value="ECO:0007669"/>
    <property type="project" value="UniProtKB-UniRule"/>
</dbReference>
<dbReference type="Pfam" id="PF07650">
    <property type="entry name" value="KH_2"/>
    <property type="match status" value="1"/>
</dbReference>
<dbReference type="NCBIfam" id="TIGR00436">
    <property type="entry name" value="era"/>
    <property type="match status" value="1"/>
</dbReference>
<dbReference type="CDD" id="cd22534">
    <property type="entry name" value="KH-II_Era"/>
    <property type="match status" value="1"/>
</dbReference>
<keyword evidence="4 7" id="KW-0547">Nucleotide-binding</keyword>
<comment type="function">
    <text evidence="7">An essential GTPase that binds both GDP and GTP, with rapid nucleotide exchange. Plays a role in 16S rRNA processing and 30S ribosomal subunit biogenesis and possibly also in cell cycle regulation and energy metabolism.</text>
</comment>
<dbReference type="SUPFAM" id="SSF54814">
    <property type="entry name" value="Prokaryotic type KH domain (KH-domain type II)"/>
    <property type="match status" value="1"/>
</dbReference>
<dbReference type="OrthoDB" id="9805918at2"/>
<feature type="binding site" evidence="7">
    <location>
        <begin position="123"/>
        <end position="126"/>
    </location>
    <ligand>
        <name>GTP</name>
        <dbReference type="ChEBI" id="CHEBI:37565"/>
    </ligand>
</feature>
<feature type="domain" description="Era-type G" evidence="9">
    <location>
        <begin position="7"/>
        <end position="174"/>
    </location>
</feature>
<feature type="region of interest" description="G2" evidence="8">
    <location>
        <begin position="41"/>
        <end position="45"/>
    </location>
</feature>
<gene>
    <name evidence="7 10" type="primary">era</name>
    <name evidence="10" type="ORF">ERCICUMA2628_075</name>
</gene>
<reference evidence="10 11" key="1">
    <citation type="submission" date="2019-02" db="EMBL/GenBank/DDBJ databases">
        <authorList>
            <person name="Manzano-Marin A."/>
            <person name="Manzano-Marin A."/>
        </authorList>
    </citation>
    <scope>NUCLEOTIDE SEQUENCE [LARGE SCALE GENOMIC DNA]</scope>
    <source>
        <strain evidence="10 11">ErCicuneomaculata</strain>
    </source>
</reference>
<evidence type="ECO:0000256" key="2">
    <source>
        <dbReference type="ARBA" id="ARBA00020484"/>
    </source>
</evidence>
<dbReference type="InterPro" id="IPR030388">
    <property type="entry name" value="G_ERA_dom"/>
</dbReference>
<dbReference type="InterPro" id="IPR005225">
    <property type="entry name" value="Small_GTP-bd"/>
</dbReference>
<sequence>MTGNSTYCGFVAIVGRPNVGKSTLLNQLVGEKISITSSKPHTTQNCIMGIYNKEEYQTIYIDTPGWCIKKKHIIHNVMQHHVMSAISDSTLVLFMIEGLNWTFADQEIIKNLQNKKLVLLVINKIDTVLNKSLLLSYLEYLDKKRNFIGIVPISAKTRNNIKIINNIIRQYLPQEKLFFQKKCVTNCSPVFIVSEIIREKIIRNFGAELPYSVVVNVEKFTINTSNILIIHALILVSNQGQKKIIIGSHGNKIKIIGILARQDIEKIFKRKVCLKSWIKIKPNIAENLSISSPLEYNYDTFLR</sequence>
<evidence type="ECO:0000256" key="5">
    <source>
        <dbReference type="ARBA" id="ARBA00022884"/>
    </source>
</evidence>
<dbReference type="HAMAP" id="MF_00367">
    <property type="entry name" value="GTPase_Era"/>
    <property type="match status" value="1"/>
</dbReference>
<evidence type="ECO:0000256" key="3">
    <source>
        <dbReference type="ARBA" id="ARBA00022517"/>
    </source>
</evidence>
<dbReference type="Pfam" id="PF01926">
    <property type="entry name" value="MMR_HSR1"/>
    <property type="match status" value="1"/>
</dbReference>
<feature type="region of interest" description="G3" evidence="8">
    <location>
        <begin position="62"/>
        <end position="65"/>
    </location>
</feature>
<dbReference type="InterPro" id="IPR005662">
    <property type="entry name" value="GTPase_Era-like"/>
</dbReference>
<accession>A0A451D1N5</accession>
<dbReference type="Gene3D" id="3.30.300.20">
    <property type="match status" value="1"/>
</dbReference>
<feature type="region of interest" description="G4" evidence="8">
    <location>
        <begin position="123"/>
        <end position="126"/>
    </location>
</feature>
<dbReference type="GO" id="GO:0043024">
    <property type="term" value="F:ribosomal small subunit binding"/>
    <property type="evidence" value="ECO:0007669"/>
    <property type="project" value="TreeGrafter"/>
</dbReference>
<evidence type="ECO:0000313" key="10">
    <source>
        <dbReference type="EMBL" id="VFP79525.1"/>
    </source>
</evidence>
<keyword evidence="7" id="KW-1003">Cell membrane</keyword>
<dbReference type="NCBIfam" id="NF000908">
    <property type="entry name" value="PRK00089.1"/>
    <property type="match status" value="1"/>
</dbReference>
<dbReference type="Gene3D" id="3.40.50.300">
    <property type="entry name" value="P-loop containing nucleotide triphosphate hydrolases"/>
    <property type="match status" value="1"/>
</dbReference>
<keyword evidence="7" id="KW-0699">rRNA-binding</keyword>
<dbReference type="NCBIfam" id="TIGR00231">
    <property type="entry name" value="small_GTP"/>
    <property type="match status" value="1"/>
</dbReference>
<organism evidence="10 11">
    <name type="scientific">Candidatus Erwinia haradaeae</name>
    <dbReference type="NCBI Taxonomy" id="1922217"/>
    <lineage>
        <taxon>Bacteria</taxon>
        <taxon>Pseudomonadati</taxon>
        <taxon>Pseudomonadota</taxon>
        <taxon>Gammaproteobacteria</taxon>
        <taxon>Enterobacterales</taxon>
        <taxon>Erwiniaceae</taxon>
        <taxon>Erwinia</taxon>
    </lineage>
</organism>
<dbReference type="GO" id="GO:0070181">
    <property type="term" value="F:small ribosomal subunit rRNA binding"/>
    <property type="evidence" value="ECO:0007669"/>
    <property type="project" value="UniProtKB-UniRule"/>
</dbReference>
<dbReference type="CDD" id="cd04163">
    <property type="entry name" value="Era"/>
    <property type="match status" value="1"/>
</dbReference>
<feature type="region of interest" description="G5" evidence="8">
    <location>
        <begin position="153"/>
        <end position="155"/>
    </location>
</feature>
<comment type="subunit">
    <text evidence="7">Monomer.</text>
</comment>
<dbReference type="AlphaFoldDB" id="A0A451D1N5"/>
<dbReference type="InterPro" id="IPR015946">
    <property type="entry name" value="KH_dom-like_a/b"/>
</dbReference>
<dbReference type="SUPFAM" id="SSF52540">
    <property type="entry name" value="P-loop containing nucleoside triphosphate hydrolases"/>
    <property type="match status" value="1"/>
</dbReference>
<proteinExistence type="inferred from homology"/>
<dbReference type="InterPro" id="IPR027417">
    <property type="entry name" value="P-loop_NTPase"/>
</dbReference>
<dbReference type="InterPro" id="IPR006073">
    <property type="entry name" value="GTP-bd"/>
</dbReference>
<protein>
    <recommendedName>
        <fullName evidence="2 7">GTPase Era</fullName>
    </recommendedName>
</protein>
<dbReference type="EMBL" id="LR217703">
    <property type="protein sequence ID" value="VFP79525.1"/>
    <property type="molecule type" value="Genomic_DNA"/>
</dbReference>
<dbReference type="PRINTS" id="PR00326">
    <property type="entry name" value="GTP1OBG"/>
</dbReference>
<dbReference type="GO" id="GO:0005829">
    <property type="term" value="C:cytosol"/>
    <property type="evidence" value="ECO:0007669"/>
    <property type="project" value="TreeGrafter"/>
</dbReference>